<gene>
    <name evidence="3" type="ORF">J8A68_004217</name>
</gene>
<proteinExistence type="predicted"/>
<feature type="compositionally biased region" description="Polar residues" evidence="1">
    <location>
        <begin position="660"/>
        <end position="671"/>
    </location>
</feature>
<dbReference type="EMBL" id="JAGSYN010000181">
    <property type="protein sequence ID" value="KAG7662323.1"/>
    <property type="molecule type" value="Genomic_DNA"/>
</dbReference>
<evidence type="ECO:0000313" key="3">
    <source>
        <dbReference type="EMBL" id="KAG7662323.1"/>
    </source>
</evidence>
<evidence type="ECO:0000256" key="1">
    <source>
        <dbReference type="SAM" id="MobiDB-lite"/>
    </source>
</evidence>
<dbReference type="RefSeq" id="XP_049262556.1">
    <property type="nucleotide sequence ID" value="XM_049408153.1"/>
</dbReference>
<feature type="region of interest" description="Disordered" evidence="1">
    <location>
        <begin position="594"/>
        <end position="671"/>
    </location>
</feature>
<accession>A0A8J5QHR3</accession>
<comment type="caution">
    <text evidence="3">The sequence shown here is derived from an EMBL/GenBank/DDBJ whole genome shotgun (WGS) entry which is preliminary data.</text>
</comment>
<keyword evidence="2" id="KW-0732">Signal</keyword>
<sequence>MTILIYIIVFGIYQSLAIEFDTHYQVGGTLAYPSVENVGLMSLVDIESFNVTTIWNSNDFYLETSTVTGDSYNISASISNWGNFHVILSLEKEFSIQNEWIDNFGYYSVQNTNEGKLSIDFEFFNNYNLAHFVNVDVVVFNAVGPGTLCLRNSNLETWFFSNGGCAVLENSIFETEWFYAENIICFSGDYSAFRIVNRYGNYFRVAGFGMPHSYINIISYGEYQHSYESGSLNITFDSGQIFSLDIGPGYDESNFTFNNTENEIRIGYNSNLEPGMGNECPCSCDFEELPQSAPRVGESYTSLTPVLEESTEAIKIGTYFQSGGEFEYAGVEINGLLSLINPDSIRLRQLWNHKDFYVEYTAALDFIYYYVVVVINSGNIHFIMSTQNDNPISTGYLINYGYFTVQNTKDKELAFLTTYFYNNDTAYFFNTLSRWDEVYNTGVICSTGNSFEPRAYKGEGGCLVLDHSIFDSPSVEGDCFFCFSGEYSEIIVDSIIGDPLQLAGFGSPNSYIRITQVGSFDSSYESKVLSITFESGNIFEFDIGAGYDSSKFVFNRTEEQLSIGYSSNLEPGVGNECPCLCDRIIPQSAPIEYPSAESSEADNDSEQSTESVDSLESTKDLHWESSITDGVESSGSSETSIAESTTAELVTPVPPIGVSSEPSVTLSDQTNRQSVVEVSRVDELSVKTPARTFTLTTNIADDYVSGDSDQGTVIQSTIFDTSAVSESSDSLAAIADPDEGGVCRLSNGIISVVIITIFEVLVLYV</sequence>
<dbReference type="GeneID" id="73471017"/>
<feature type="chain" id="PRO_5035148031" description="Hyphally-regulated cell wall protein N-terminal domain-containing protein" evidence="2">
    <location>
        <begin position="18"/>
        <end position="765"/>
    </location>
</feature>
<evidence type="ECO:0000313" key="4">
    <source>
        <dbReference type="Proteomes" id="UP000694255"/>
    </source>
</evidence>
<dbReference type="Proteomes" id="UP000694255">
    <property type="component" value="Unassembled WGS sequence"/>
</dbReference>
<protein>
    <recommendedName>
        <fullName evidence="5">Hyphally-regulated cell wall protein N-terminal domain-containing protein</fullName>
    </recommendedName>
</protein>
<evidence type="ECO:0008006" key="5">
    <source>
        <dbReference type="Google" id="ProtNLM"/>
    </source>
</evidence>
<organism evidence="3 4">
    <name type="scientific">[Candida] subhashii</name>
    <dbReference type="NCBI Taxonomy" id="561895"/>
    <lineage>
        <taxon>Eukaryota</taxon>
        <taxon>Fungi</taxon>
        <taxon>Dikarya</taxon>
        <taxon>Ascomycota</taxon>
        <taxon>Saccharomycotina</taxon>
        <taxon>Pichiomycetes</taxon>
        <taxon>Debaryomycetaceae</taxon>
        <taxon>Spathaspora</taxon>
    </lineage>
</organism>
<name>A0A8J5QHR3_9ASCO</name>
<feature type="signal peptide" evidence="2">
    <location>
        <begin position="1"/>
        <end position="17"/>
    </location>
</feature>
<keyword evidence="4" id="KW-1185">Reference proteome</keyword>
<reference evidence="3 4" key="1">
    <citation type="journal article" date="2021" name="DNA Res.">
        <title>Genome analysis of Candida subhashii reveals its hybrid nature and dual mitochondrial genome conformations.</title>
        <authorList>
            <person name="Mixao V."/>
            <person name="Hegedusova E."/>
            <person name="Saus E."/>
            <person name="Pryszcz L.P."/>
            <person name="Cillingova A."/>
            <person name="Nosek J."/>
            <person name="Gabaldon T."/>
        </authorList>
    </citation>
    <scope>NUCLEOTIDE SEQUENCE [LARGE SCALE GENOMIC DNA]</scope>
    <source>
        <strain evidence="3 4">CBS 10753</strain>
    </source>
</reference>
<feature type="compositionally biased region" description="Low complexity" evidence="1">
    <location>
        <begin position="632"/>
        <end position="648"/>
    </location>
</feature>
<evidence type="ECO:0000256" key="2">
    <source>
        <dbReference type="SAM" id="SignalP"/>
    </source>
</evidence>
<dbReference type="AlphaFoldDB" id="A0A8J5QHR3"/>